<keyword evidence="7 8" id="KW-0119">Carbohydrate metabolism</keyword>
<dbReference type="Proteomes" id="UP000294498">
    <property type="component" value="Unassembled WGS sequence"/>
</dbReference>
<dbReference type="InterPro" id="IPR015443">
    <property type="entry name" value="Aldose_1-epimerase"/>
</dbReference>
<feature type="active site" description="Proton acceptor" evidence="9">
    <location>
        <position position="352"/>
    </location>
</feature>
<dbReference type="Gene3D" id="2.70.98.10">
    <property type="match status" value="1"/>
</dbReference>
<accession>A0A4R8DTP5</accession>
<proteinExistence type="inferred from homology"/>
<dbReference type="GO" id="GO:0033499">
    <property type="term" value="P:galactose catabolic process via UDP-galactose, Leloir pathway"/>
    <property type="evidence" value="ECO:0007669"/>
    <property type="project" value="TreeGrafter"/>
</dbReference>
<dbReference type="PROSITE" id="PS51257">
    <property type="entry name" value="PROKAR_LIPOPROTEIN"/>
    <property type="match status" value="1"/>
</dbReference>
<feature type="chain" id="PRO_5020779031" description="Aldose 1-epimerase" evidence="12">
    <location>
        <begin position="20"/>
        <end position="388"/>
    </location>
</feature>
<dbReference type="PIRSF" id="PIRSF005096">
    <property type="entry name" value="GALM"/>
    <property type="match status" value="1"/>
</dbReference>
<dbReference type="PANTHER" id="PTHR10091:SF0">
    <property type="entry name" value="GALACTOSE MUTAROTASE"/>
    <property type="match status" value="1"/>
</dbReference>
<feature type="binding site" evidence="11">
    <location>
        <begin position="116"/>
        <end position="117"/>
    </location>
    <ligand>
        <name>beta-D-galactose</name>
        <dbReference type="ChEBI" id="CHEBI:27667"/>
    </ligand>
</feature>
<dbReference type="EMBL" id="SODV01000001">
    <property type="protein sequence ID" value="TDX01499.1"/>
    <property type="molecule type" value="Genomic_DNA"/>
</dbReference>
<keyword evidence="5" id="KW-0106">Calcium</keyword>
<evidence type="ECO:0000256" key="6">
    <source>
        <dbReference type="ARBA" id="ARBA00023235"/>
    </source>
</evidence>
<dbReference type="EC" id="5.1.3.3" evidence="8"/>
<dbReference type="SUPFAM" id="SSF74650">
    <property type="entry name" value="Galactose mutarotase-like"/>
    <property type="match status" value="1"/>
</dbReference>
<dbReference type="AlphaFoldDB" id="A0A4R8DTP5"/>
<feature type="binding site" evidence="11">
    <location>
        <begin position="213"/>
        <end position="215"/>
    </location>
    <ligand>
        <name>beta-D-galactose</name>
        <dbReference type="ChEBI" id="CHEBI:27667"/>
    </ligand>
</feature>
<comment type="pathway">
    <text evidence="2 8">Carbohydrate metabolism; hexose metabolism.</text>
</comment>
<evidence type="ECO:0000256" key="9">
    <source>
        <dbReference type="PIRSR" id="PIRSR005096-1"/>
    </source>
</evidence>
<feature type="signal peptide" evidence="12">
    <location>
        <begin position="1"/>
        <end position="19"/>
    </location>
</feature>
<organism evidence="13 14">
    <name type="scientific">Dinghuibacter silviterrae</name>
    <dbReference type="NCBI Taxonomy" id="1539049"/>
    <lineage>
        <taxon>Bacteria</taxon>
        <taxon>Pseudomonadati</taxon>
        <taxon>Bacteroidota</taxon>
        <taxon>Chitinophagia</taxon>
        <taxon>Chitinophagales</taxon>
        <taxon>Chitinophagaceae</taxon>
        <taxon>Dinghuibacter</taxon>
    </lineage>
</organism>
<dbReference type="InterPro" id="IPR014718">
    <property type="entry name" value="GH-type_carb-bd"/>
</dbReference>
<evidence type="ECO:0000313" key="13">
    <source>
        <dbReference type="EMBL" id="TDX01499.1"/>
    </source>
</evidence>
<evidence type="ECO:0000256" key="4">
    <source>
        <dbReference type="ARBA" id="ARBA00011245"/>
    </source>
</evidence>
<protein>
    <recommendedName>
        <fullName evidence="8">Aldose 1-epimerase</fullName>
        <ecNumber evidence="8">5.1.3.3</ecNumber>
    </recommendedName>
</protein>
<keyword evidence="14" id="KW-1185">Reference proteome</keyword>
<evidence type="ECO:0000256" key="2">
    <source>
        <dbReference type="ARBA" id="ARBA00005028"/>
    </source>
</evidence>
<comment type="similarity">
    <text evidence="3 8">Belongs to the aldose epimerase family.</text>
</comment>
<dbReference type="InterPro" id="IPR047215">
    <property type="entry name" value="Galactose_mutarotase-like"/>
</dbReference>
<dbReference type="Pfam" id="PF01263">
    <property type="entry name" value="Aldose_epim"/>
    <property type="match status" value="1"/>
</dbReference>
<dbReference type="UniPathway" id="UPA00242"/>
<comment type="cofactor">
    <cofactor evidence="1">
        <name>Ca(2+)</name>
        <dbReference type="ChEBI" id="CHEBI:29108"/>
    </cofactor>
</comment>
<comment type="catalytic activity">
    <reaction evidence="8">
        <text>alpha-D-glucose = beta-D-glucose</text>
        <dbReference type="Rhea" id="RHEA:10264"/>
        <dbReference type="ChEBI" id="CHEBI:15903"/>
        <dbReference type="ChEBI" id="CHEBI:17925"/>
        <dbReference type="EC" id="5.1.3.3"/>
    </reaction>
</comment>
<dbReference type="RefSeq" id="WP_211352097.1">
    <property type="nucleotide sequence ID" value="NZ_SODV01000001.1"/>
</dbReference>
<feature type="active site" description="Proton donor" evidence="9">
    <location>
        <position position="213"/>
    </location>
</feature>
<dbReference type="GO" id="GO:0005737">
    <property type="term" value="C:cytoplasm"/>
    <property type="evidence" value="ECO:0007669"/>
    <property type="project" value="TreeGrafter"/>
</dbReference>
<gene>
    <name evidence="13" type="ORF">EDB95_2537</name>
</gene>
<evidence type="ECO:0000313" key="14">
    <source>
        <dbReference type="Proteomes" id="UP000294498"/>
    </source>
</evidence>
<dbReference type="GO" id="GO:0004034">
    <property type="term" value="F:aldose 1-epimerase activity"/>
    <property type="evidence" value="ECO:0007669"/>
    <property type="project" value="UniProtKB-EC"/>
</dbReference>
<dbReference type="GO" id="GO:0006006">
    <property type="term" value="P:glucose metabolic process"/>
    <property type="evidence" value="ECO:0007669"/>
    <property type="project" value="TreeGrafter"/>
</dbReference>
<evidence type="ECO:0000256" key="10">
    <source>
        <dbReference type="PIRSR" id="PIRSR005096-2"/>
    </source>
</evidence>
<evidence type="ECO:0000256" key="1">
    <source>
        <dbReference type="ARBA" id="ARBA00001913"/>
    </source>
</evidence>
<name>A0A4R8DTP5_9BACT</name>
<dbReference type="InterPro" id="IPR011013">
    <property type="entry name" value="Gal_mutarotase_sf_dom"/>
</dbReference>
<dbReference type="CDD" id="cd09019">
    <property type="entry name" value="galactose_mutarotase_like"/>
    <property type="match status" value="1"/>
</dbReference>
<evidence type="ECO:0000256" key="3">
    <source>
        <dbReference type="ARBA" id="ARBA00006206"/>
    </source>
</evidence>
<evidence type="ECO:0000256" key="12">
    <source>
        <dbReference type="SAM" id="SignalP"/>
    </source>
</evidence>
<feature type="binding site" evidence="10">
    <location>
        <position position="285"/>
    </location>
    <ligand>
        <name>beta-D-galactose</name>
        <dbReference type="ChEBI" id="CHEBI:27667"/>
    </ligand>
</feature>
<dbReference type="InterPro" id="IPR008183">
    <property type="entry name" value="Aldose_1/G6P_1-epimerase"/>
</dbReference>
<sequence length="388" mass="41557">MMKKFTLILLAAGALYSCGGPSGSGQPGAADTAKAATGPRPETFADTIDGKAAHLYELQNGPIRALITSYGGRVVSLFVPDKNGNATDVVEGFDSLAGYRRAKGAFYGALIGRYGNRIGHGTFKLDGKTFSIPLNNGANALHGGTRGYDDYVWDGEKKSDSTLTLHFSSKDGDMGFPGNLQVTVTYTLTAQTGLKIEYTATTDAKTVVNLTNHAYYNLNGAGSGTILNHKLQVFGTGYTPVDTGLIPTGKIEPVAGTPFDFTKPTVIGDRINGDNVQLKNGKGYDHNFVIGNGKPSDTLRHAATVWADQSGIVMNIYSMEPGLQFYTGNFMDGSHAMKYGRTDAHRTGFCVETQHFPDSPNEPSWPSTELDPGKTYHTITLYTFSTTK</sequence>
<comment type="subunit">
    <text evidence="4">Monomer.</text>
</comment>
<keyword evidence="6 8" id="KW-0413">Isomerase</keyword>
<reference evidence="13 14" key="1">
    <citation type="submission" date="2019-03" db="EMBL/GenBank/DDBJ databases">
        <title>Genomic Encyclopedia of Type Strains, Phase IV (KMG-IV): sequencing the most valuable type-strain genomes for metagenomic binning, comparative biology and taxonomic classification.</title>
        <authorList>
            <person name="Goeker M."/>
        </authorList>
    </citation>
    <scope>NUCLEOTIDE SEQUENCE [LARGE SCALE GENOMIC DNA]</scope>
    <source>
        <strain evidence="13 14">DSM 100059</strain>
    </source>
</reference>
<keyword evidence="12" id="KW-0732">Signal</keyword>
<evidence type="ECO:0000256" key="11">
    <source>
        <dbReference type="PIRSR" id="PIRSR005096-3"/>
    </source>
</evidence>
<evidence type="ECO:0000256" key="7">
    <source>
        <dbReference type="ARBA" id="ARBA00023277"/>
    </source>
</evidence>
<dbReference type="GO" id="GO:0030246">
    <property type="term" value="F:carbohydrate binding"/>
    <property type="evidence" value="ECO:0007669"/>
    <property type="project" value="InterPro"/>
</dbReference>
<evidence type="ECO:0000256" key="5">
    <source>
        <dbReference type="ARBA" id="ARBA00022837"/>
    </source>
</evidence>
<evidence type="ECO:0000256" key="8">
    <source>
        <dbReference type="PIRNR" id="PIRNR005096"/>
    </source>
</evidence>
<dbReference type="PANTHER" id="PTHR10091">
    <property type="entry name" value="ALDOSE-1-EPIMERASE"/>
    <property type="match status" value="1"/>
</dbReference>
<comment type="caution">
    <text evidence="13">The sequence shown here is derived from an EMBL/GenBank/DDBJ whole genome shotgun (WGS) entry which is preliminary data.</text>
</comment>
<dbReference type="NCBIfam" id="NF008277">
    <property type="entry name" value="PRK11055.1"/>
    <property type="match status" value="1"/>
</dbReference>